<name>A0A6C0I7J9_9ZZZZ</name>
<evidence type="ECO:0000313" key="1">
    <source>
        <dbReference type="EMBL" id="QHT88123.1"/>
    </source>
</evidence>
<protein>
    <submittedName>
        <fullName evidence="1">Uncharacterized protein</fullName>
    </submittedName>
</protein>
<accession>A0A6C0I7J9</accession>
<reference evidence="1" key="1">
    <citation type="journal article" date="2020" name="Nature">
        <title>Giant virus diversity and host interactions through global metagenomics.</title>
        <authorList>
            <person name="Schulz F."/>
            <person name="Roux S."/>
            <person name="Paez-Espino D."/>
            <person name="Jungbluth S."/>
            <person name="Walsh D.A."/>
            <person name="Denef V.J."/>
            <person name="McMahon K.D."/>
            <person name="Konstantinidis K.T."/>
            <person name="Eloe-Fadrosh E.A."/>
            <person name="Kyrpides N.C."/>
            <person name="Woyke T."/>
        </authorList>
    </citation>
    <scope>NUCLEOTIDE SEQUENCE</scope>
    <source>
        <strain evidence="1">GVMAG-M-3300023184-24</strain>
    </source>
</reference>
<sequence length="81" mass="9306">MSDDYVKVLDNKVNKNLTLSKANKLIGTVADYPVNFQTSIRGNWDVVKVLGPDLEVEKPYKFQSSSLQYPNMYLSQYQTKK</sequence>
<proteinExistence type="predicted"/>
<organism evidence="1">
    <name type="scientific">viral metagenome</name>
    <dbReference type="NCBI Taxonomy" id="1070528"/>
    <lineage>
        <taxon>unclassified sequences</taxon>
        <taxon>metagenomes</taxon>
        <taxon>organismal metagenomes</taxon>
    </lineage>
</organism>
<dbReference type="EMBL" id="MN740109">
    <property type="protein sequence ID" value="QHT88123.1"/>
    <property type="molecule type" value="Genomic_DNA"/>
</dbReference>
<dbReference type="AlphaFoldDB" id="A0A6C0I7J9"/>